<feature type="DNA-binding region" description="H-T-H motif" evidence="2">
    <location>
        <begin position="33"/>
        <end position="52"/>
    </location>
</feature>
<reference evidence="4 5" key="1">
    <citation type="submission" date="2024-04" db="EMBL/GenBank/DDBJ databases">
        <title>Defined microbial consortia suppress multidrug-resistant proinflammatory Enterobacteriaceae via ecological control.</title>
        <authorList>
            <person name="Furuichi M."/>
            <person name="Kawaguchi T."/>
            <person name="Pust M."/>
            <person name="Yasuma K."/>
            <person name="Plichta D."/>
            <person name="Hasegawa N."/>
            <person name="Ohya T."/>
            <person name="Bhattarai S."/>
            <person name="Sasajima S."/>
            <person name="Aoto Y."/>
            <person name="Tuganbaev T."/>
            <person name="Yaginuma M."/>
            <person name="Ueda M."/>
            <person name="Okahashi N."/>
            <person name="Amafuji K."/>
            <person name="Kiridooshi Y."/>
            <person name="Sugita K."/>
            <person name="Strazar M."/>
            <person name="Skelly A."/>
            <person name="Suda W."/>
            <person name="Hattori M."/>
            <person name="Nakamoto N."/>
            <person name="Caballero S."/>
            <person name="Norman J."/>
            <person name="Olle B."/>
            <person name="Tanoue T."/>
            <person name="Arita M."/>
            <person name="Bucci V."/>
            <person name="Atarashi K."/>
            <person name="Xavier R."/>
            <person name="Honda K."/>
        </authorList>
    </citation>
    <scope>NUCLEOTIDE SEQUENCE [LARGE SCALE GENOMIC DNA]</scope>
    <source>
        <strain evidence="5">k34-0107-D12</strain>
    </source>
</reference>
<dbReference type="EMBL" id="BAABZQ010000001">
    <property type="protein sequence ID" value="GAA6500543.1"/>
    <property type="molecule type" value="Genomic_DNA"/>
</dbReference>
<dbReference type="PROSITE" id="PS50977">
    <property type="entry name" value="HTH_TETR_2"/>
    <property type="match status" value="1"/>
</dbReference>
<feature type="domain" description="HTH tetR-type" evidence="3">
    <location>
        <begin position="10"/>
        <end position="70"/>
    </location>
</feature>
<dbReference type="Gene3D" id="1.10.10.60">
    <property type="entry name" value="Homeodomain-like"/>
    <property type="match status" value="1"/>
</dbReference>
<dbReference type="InterPro" id="IPR036271">
    <property type="entry name" value="Tet_transcr_reg_TetR-rel_C_sf"/>
</dbReference>
<name>A0ABQ0BVH8_9FIRM</name>
<dbReference type="SUPFAM" id="SSF46689">
    <property type="entry name" value="Homeodomain-like"/>
    <property type="match status" value="1"/>
</dbReference>
<gene>
    <name evidence="4" type="ORF">K340107D12_33590</name>
</gene>
<keyword evidence="5" id="KW-1185">Reference proteome</keyword>
<dbReference type="PANTHER" id="PTHR43479">
    <property type="entry name" value="ACREF/ENVCD OPERON REPRESSOR-RELATED"/>
    <property type="match status" value="1"/>
</dbReference>
<evidence type="ECO:0000259" key="3">
    <source>
        <dbReference type="PROSITE" id="PS50977"/>
    </source>
</evidence>
<dbReference type="PRINTS" id="PR00455">
    <property type="entry name" value="HTHTETR"/>
</dbReference>
<dbReference type="InterPro" id="IPR001647">
    <property type="entry name" value="HTH_TetR"/>
</dbReference>
<dbReference type="InterPro" id="IPR009057">
    <property type="entry name" value="Homeodomain-like_sf"/>
</dbReference>
<organism evidence="4 5">
    <name type="scientific">Blautia parvula</name>
    <dbReference type="NCBI Taxonomy" id="2877527"/>
    <lineage>
        <taxon>Bacteria</taxon>
        <taxon>Bacillati</taxon>
        <taxon>Bacillota</taxon>
        <taxon>Clostridia</taxon>
        <taxon>Lachnospirales</taxon>
        <taxon>Lachnospiraceae</taxon>
        <taxon>Blautia</taxon>
    </lineage>
</organism>
<evidence type="ECO:0000256" key="1">
    <source>
        <dbReference type="ARBA" id="ARBA00023125"/>
    </source>
</evidence>
<sequence>MEDRLSSLSEEKKNAVVNAALEVFGTNEYKRASTDLIAAKAGISKGLLFYYFKNKKELYMYIFEYVMEKVGPRLLDRHFFEITDYFELLAYAADKKARILSSFPFLMEFSVRAFFTSREDVSEDMNSFMKNQMDTMFVDYFKNVDMTKFREDIDPKEILNMLLWLTDGYLHQRMFYTDTVDADELMRQFRKWSEMLKRIAYKEEYLTEMVGRRQKNERD</sequence>
<comment type="caution">
    <text evidence="4">The sequence shown here is derived from an EMBL/GenBank/DDBJ whole genome shotgun (WGS) entry which is preliminary data.</text>
</comment>
<accession>A0ABQ0BVH8</accession>
<evidence type="ECO:0000313" key="5">
    <source>
        <dbReference type="Proteomes" id="UP001600941"/>
    </source>
</evidence>
<protein>
    <submittedName>
        <fullName evidence="4">TetR/AcrR family transcriptional regulator</fullName>
    </submittedName>
</protein>
<dbReference type="Gene3D" id="1.10.357.10">
    <property type="entry name" value="Tetracycline Repressor, domain 2"/>
    <property type="match status" value="1"/>
</dbReference>
<dbReference type="Pfam" id="PF00440">
    <property type="entry name" value="TetR_N"/>
    <property type="match status" value="1"/>
</dbReference>
<dbReference type="RefSeq" id="WP_052099203.1">
    <property type="nucleotide sequence ID" value="NZ_AP031413.1"/>
</dbReference>
<proteinExistence type="predicted"/>
<dbReference type="InterPro" id="IPR050624">
    <property type="entry name" value="HTH-type_Tx_Regulator"/>
</dbReference>
<evidence type="ECO:0000256" key="2">
    <source>
        <dbReference type="PROSITE-ProRule" id="PRU00335"/>
    </source>
</evidence>
<keyword evidence="1 2" id="KW-0238">DNA-binding</keyword>
<dbReference type="PANTHER" id="PTHR43479:SF11">
    <property type="entry name" value="ACREF_ENVCD OPERON REPRESSOR-RELATED"/>
    <property type="match status" value="1"/>
</dbReference>
<dbReference type="Proteomes" id="UP001600941">
    <property type="component" value="Unassembled WGS sequence"/>
</dbReference>
<evidence type="ECO:0000313" key="4">
    <source>
        <dbReference type="EMBL" id="GAA6500543.1"/>
    </source>
</evidence>
<dbReference type="SUPFAM" id="SSF48498">
    <property type="entry name" value="Tetracyclin repressor-like, C-terminal domain"/>
    <property type="match status" value="1"/>
</dbReference>